<dbReference type="CDD" id="cd18186">
    <property type="entry name" value="BTB_POZ_ZBTB_KLHL-like"/>
    <property type="match status" value="1"/>
</dbReference>
<dbReference type="InterPro" id="IPR011333">
    <property type="entry name" value="SKP1/BTB/POZ_sf"/>
</dbReference>
<feature type="domain" description="MATH" evidence="2">
    <location>
        <begin position="1"/>
        <end position="29"/>
    </location>
</feature>
<reference evidence="4" key="1">
    <citation type="submission" date="2017-10" db="EMBL/GenBank/DDBJ databases">
        <title>Rapid genome shrinkage in a self-fertile nematode reveals novel sperm competition proteins.</title>
        <authorList>
            <person name="Yin D."/>
            <person name="Schwarz E.M."/>
            <person name="Thomas C.G."/>
            <person name="Felde R.L."/>
            <person name="Korf I.F."/>
            <person name="Cutter A.D."/>
            <person name="Schartner C.M."/>
            <person name="Ralston E.J."/>
            <person name="Meyer B.J."/>
            <person name="Haag E.S."/>
        </authorList>
    </citation>
    <scope>NUCLEOTIDE SEQUENCE [LARGE SCALE GENOMIC DNA]</scope>
    <source>
        <strain evidence="4">JU1422</strain>
    </source>
</reference>
<sequence>MWGWDDFMSWSTLLGSYMVNRKVTVEAHVVIKEMIGLDRKNLRKFDESVRDVSDVVVVVKDRRFYLCKEILAVQSTYFRSILFGNNEEHPEIEFHDIDPEDFQAFLELLHGESSVDDSTVEGILHLAHVYNTPMCVRRCEEFLIEKSKFKLDKKLELSLRYKLENLKPTCISHVTSVADVREIVSAEIREMDLHTSQALLRKLLIICD</sequence>
<gene>
    <name evidence="3" type="primary">Cnig_chr_IV.g12425</name>
    <name evidence="3" type="ORF">B9Z55_012425</name>
</gene>
<dbReference type="PANTHER" id="PTHR22743:SF165">
    <property type="entry name" value="BTB AND MATH DOMAIN CONTAINING-RELATED"/>
    <property type="match status" value="1"/>
</dbReference>
<organism evidence="3 4">
    <name type="scientific">Caenorhabditis nigoni</name>
    <dbReference type="NCBI Taxonomy" id="1611254"/>
    <lineage>
        <taxon>Eukaryota</taxon>
        <taxon>Metazoa</taxon>
        <taxon>Ecdysozoa</taxon>
        <taxon>Nematoda</taxon>
        <taxon>Chromadorea</taxon>
        <taxon>Rhabditida</taxon>
        <taxon>Rhabditina</taxon>
        <taxon>Rhabditomorpha</taxon>
        <taxon>Rhabditoidea</taxon>
        <taxon>Rhabditidae</taxon>
        <taxon>Peloderinae</taxon>
        <taxon>Caenorhabditis</taxon>
    </lineage>
</organism>
<dbReference type="SMART" id="SM00225">
    <property type="entry name" value="BTB"/>
    <property type="match status" value="1"/>
</dbReference>
<evidence type="ECO:0000259" key="2">
    <source>
        <dbReference type="PROSITE" id="PS50144"/>
    </source>
</evidence>
<evidence type="ECO:0000313" key="4">
    <source>
        <dbReference type="Proteomes" id="UP000230233"/>
    </source>
</evidence>
<dbReference type="PANTHER" id="PTHR22743">
    <property type="entry name" value="MEPRIN/TRAF-LIKE MATH FAMILY-C.ELEGANS"/>
    <property type="match status" value="1"/>
</dbReference>
<dbReference type="SUPFAM" id="SSF49599">
    <property type="entry name" value="TRAF domain-like"/>
    <property type="match status" value="1"/>
</dbReference>
<dbReference type="Proteomes" id="UP000230233">
    <property type="component" value="Chromosome IV"/>
</dbReference>
<dbReference type="InterPro" id="IPR000210">
    <property type="entry name" value="BTB/POZ_dom"/>
</dbReference>
<name>A0A2G5TXP9_9PELO</name>
<protein>
    <recommendedName>
        <fullName evidence="5">BTB domain-containing protein</fullName>
    </recommendedName>
</protein>
<evidence type="ECO:0000259" key="1">
    <source>
        <dbReference type="PROSITE" id="PS50097"/>
    </source>
</evidence>
<comment type="caution">
    <text evidence="3">The sequence shown here is derived from an EMBL/GenBank/DDBJ whole genome shotgun (WGS) entry which is preliminary data.</text>
</comment>
<dbReference type="CDD" id="cd00121">
    <property type="entry name" value="MATH"/>
    <property type="match status" value="1"/>
</dbReference>
<feature type="domain" description="BTB" evidence="1">
    <location>
        <begin position="53"/>
        <end position="110"/>
    </location>
</feature>
<keyword evidence="4" id="KW-1185">Reference proteome</keyword>
<dbReference type="PROSITE" id="PS50144">
    <property type="entry name" value="MATH"/>
    <property type="match status" value="1"/>
</dbReference>
<dbReference type="SUPFAM" id="SSF54695">
    <property type="entry name" value="POZ domain"/>
    <property type="match status" value="1"/>
</dbReference>
<dbReference type="Gene3D" id="3.30.710.10">
    <property type="entry name" value="Potassium Channel Kv1.1, Chain A"/>
    <property type="match status" value="1"/>
</dbReference>
<dbReference type="Pfam" id="PF00651">
    <property type="entry name" value="BTB"/>
    <property type="match status" value="1"/>
</dbReference>
<dbReference type="InterPro" id="IPR052664">
    <property type="entry name" value="BTB-MATH_domain_protein"/>
</dbReference>
<dbReference type="InterPro" id="IPR002083">
    <property type="entry name" value="MATH/TRAF_dom"/>
</dbReference>
<dbReference type="Pfam" id="PF00917">
    <property type="entry name" value="MATH"/>
    <property type="match status" value="1"/>
</dbReference>
<accession>A0A2G5TXP9</accession>
<dbReference type="EMBL" id="PDUG01000004">
    <property type="protein sequence ID" value="PIC31881.1"/>
    <property type="molecule type" value="Genomic_DNA"/>
</dbReference>
<dbReference type="PROSITE" id="PS50097">
    <property type="entry name" value="BTB"/>
    <property type="match status" value="1"/>
</dbReference>
<evidence type="ECO:0008006" key="5">
    <source>
        <dbReference type="Google" id="ProtNLM"/>
    </source>
</evidence>
<evidence type="ECO:0000313" key="3">
    <source>
        <dbReference type="EMBL" id="PIC31881.1"/>
    </source>
</evidence>
<dbReference type="AlphaFoldDB" id="A0A2G5TXP9"/>
<proteinExistence type="predicted"/>